<dbReference type="OrthoDB" id="2533067at2759"/>
<comment type="caution">
    <text evidence="2">The sequence shown here is derived from an EMBL/GenBank/DDBJ whole genome shotgun (WGS) entry which is preliminary data.</text>
</comment>
<sequence length="672" mass="74893">MASCPACLSASLRRISRPSCRSFVSWFSAPPSTSPTAAPAPQQPVASTSRLPGSTPTSTSKQLPSRTQEKQLFQPPRRHKPVIDRRTERLKTRMVASLQTRKGREALRTLLDSLKDPTRSPPPDKAVGLAYLFFAYNKPELAVEAILKMHDLGYRIPPAMGVKLLKSAYHELVVDPNKLAVVVGWLQEGVANERRRGEGEALDVGLVLTVMDLLKQLGHAEWAMGIFQTWLQALPEGQVGPSMVWSQGISVLASVGELAGARELFYEWRKRWFELHRPFSSLPTSSPTSLPSSVAETAEVSSPGPSSLRPRPKPPPEQPYVTLLTAYATNVSTAPSHKDPINPILALIRRDDLPLSLNLLHALLRIELHRNRFFSFWGLWNKVEEGGWRRNQVSWSLAIKAKLQQDSLILRRARKRGSPLQTLLPDSYADARAPSPRELFRQFLEDHQQATSGRPSLQLALATGSVSSTKTLNRFLSLFIARGDWQGAAVVLETFGVHRVEPDMTTHGDVVVGVVRSWEKGKLRGELKEEEGLLEGAERSEASRLASGRMRKRAAQLGPGAGGELISRIIEQRQFRINMFVKNPLGSAGGEDEVQAQQAPSWMLVRERREMGYLFSLLRRSEGLDEVQWSEQMKETRREMLPRRWGAVERKRWAAEASVGEGEDVATVGNGR</sequence>
<name>A0A1Y2DRN8_9BASI</name>
<feature type="region of interest" description="Disordered" evidence="1">
    <location>
        <begin position="30"/>
        <end position="81"/>
    </location>
</feature>
<dbReference type="Proteomes" id="UP000193467">
    <property type="component" value="Unassembled WGS sequence"/>
</dbReference>
<proteinExistence type="predicted"/>
<evidence type="ECO:0000256" key="1">
    <source>
        <dbReference type="SAM" id="MobiDB-lite"/>
    </source>
</evidence>
<reference evidence="2 3" key="1">
    <citation type="submission" date="2016-07" db="EMBL/GenBank/DDBJ databases">
        <title>Pervasive Adenine N6-methylation of Active Genes in Fungi.</title>
        <authorList>
            <consortium name="DOE Joint Genome Institute"/>
            <person name="Mondo S.J."/>
            <person name="Dannebaum R.O."/>
            <person name="Kuo R.C."/>
            <person name="Labutti K."/>
            <person name="Haridas S."/>
            <person name="Kuo A."/>
            <person name="Salamov A."/>
            <person name="Ahrendt S.R."/>
            <person name="Lipzen A."/>
            <person name="Sullivan W."/>
            <person name="Andreopoulos W.B."/>
            <person name="Clum A."/>
            <person name="Lindquist E."/>
            <person name="Daum C."/>
            <person name="Ramamoorthy G.K."/>
            <person name="Gryganskyi A."/>
            <person name="Culley D."/>
            <person name="Magnuson J.K."/>
            <person name="James T.Y."/>
            <person name="O'Malley M.A."/>
            <person name="Stajich J.E."/>
            <person name="Spatafora J.W."/>
            <person name="Visel A."/>
            <person name="Grigoriev I.V."/>
        </authorList>
    </citation>
    <scope>NUCLEOTIDE SEQUENCE [LARGE SCALE GENOMIC DNA]</scope>
    <source>
        <strain evidence="2 3">62-1032</strain>
    </source>
</reference>
<feature type="compositionally biased region" description="Low complexity" evidence="1">
    <location>
        <begin position="30"/>
        <end position="49"/>
    </location>
</feature>
<keyword evidence="3" id="KW-1185">Reference proteome</keyword>
<protein>
    <submittedName>
        <fullName evidence="2">Uncharacterized protein</fullName>
    </submittedName>
</protein>
<feature type="compositionally biased region" description="Polar residues" evidence="1">
    <location>
        <begin position="50"/>
        <end position="66"/>
    </location>
</feature>
<feature type="region of interest" description="Disordered" evidence="1">
    <location>
        <begin position="282"/>
        <end position="315"/>
    </location>
</feature>
<accession>A0A1Y2DRN8</accession>
<evidence type="ECO:0000313" key="2">
    <source>
        <dbReference type="EMBL" id="ORY61948.1"/>
    </source>
</evidence>
<dbReference type="EMBL" id="MCGR01000071">
    <property type="protein sequence ID" value="ORY61948.1"/>
    <property type="molecule type" value="Genomic_DNA"/>
</dbReference>
<dbReference type="InParanoid" id="A0A1Y2DRN8"/>
<feature type="compositionally biased region" description="Low complexity" evidence="1">
    <location>
        <begin position="282"/>
        <end position="293"/>
    </location>
</feature>
<dbReference type="AlphaFoldDB" id="A0A1Y2DRN8"/>
<gene>
    <name evidence="2" type="ORF">BCR35DRAFT_309050</name>
</gene>
<evidence type="ECO:0000313" key="3">
    <source>
        <dbReference type="Proteomes" id="UP000193467"/>
    </source>
</evidence>
<organism evidence="2 3">
    <name type="scientific">Leucosporidium creatinivorum</name>
    <dbReference type="NCBI Taxonomy" id="106004"/>
    <lineage>
        <taxon>Eukaryota</taxon>
        <taxon>Fungi</taxon>
        <taxon>Dikarya</taxon>
        <taxon>Basidiomycota</taxon>
        <taxon>Pucciniomycotina</taxon>
        <taxon>Microbotryomycetes</taxon>
        <taxon>Leucosporidiales</taxon>
        <taxon>Leucosporidium</taxon>
    </lineage>
</organism>